<dbReference type="EMBL" id="BJCL01000014">
    <property type="protein sequence ID" value="GCL65148.1"/>
    <property type="molecule type" value="Genomic_DNA"/>
</dbReference>
<reference evidence="2" key="1">
    <citation type="submission" date="2019-03" db="EMBL/GenBank/DDBJ databases">
        <title>Aquabacterium pictum sp.nov., the first bacteriochlorophyll a-containing freshwater bacterium in the genus Aquabacterium of the class Betaproteobacteria.</title>
        <authorList>
            <person name="Hirose S."/>
            <person name="Tank M."/>
            <person name="Hara E."/>
            <person name="Tamaki H."/>
            <person name="Takaichi S."/>
            <person name="Haruta S."/>
            <person name="Hanada S."/>
        </authorList>
    </citation>
    <scope>NUCLEOTIDE SEQUENCE [LARGE SCALE GENOMIC DNA]</scope>
    <source>
        <strain evidence="2">W35</strain>
    </source>
</reference>
<accession>A0A480B2A7</accession>
<evidence type="ECO:0000313" key="2">
    <source>
        <dbReference type="Proteomes" id="UP000301751"/>
    </source>
</evidence>
<evidence type="ECO:0008006" key="3">
    <source>
        <dbReference type="Google" id="ProtNLM"/>
    </source>
</evidence>
<proteinExistence type="predicted"/>
<sequence length="142" mass="15273">MIVNLEITMKITPELPVPAATIASLINAFQAESGLSDGDIAARLGFEQANVVTCIRTGQMRLPWSKITPLAELMDIDPERIIELALQGHGDALLQHFRALQARCQISPAELRLLEHCRALSGGKVVSPVIIDGKSVVALLVA</sequence>
<keyword evidence="2" id="KW-1185">Reference proteome</keyword>
<dbReference type="RefSeq" id="WP_137734867.1">
    <property type="nucleotide sequence ID" value="NZ_BJCL01000014.1"/>
</dbReference>
<dbReference type="AlphaFoldDB" id="A0A480B2A7"/>
<gene>
    <name evidence="1" type="ORF">AQPW35_42290</name>
</gene>
<comment type="caution">
    <text evidence="1">The sequence shown here is derived from an EMBL/GenBank/DDBJ whole genome shotgun (WGS) entry which is preliminary data.</text>
</comment>
<dbReference type="SUPFAM" id="SSF47413">
    <property type="entry name" value="lambda repressor-like DNA-binding domains"/>
    <property type="match status" value="1"/>
</dbReference>
<dbReference type="OrthoDB" id="7859023at2"/>
<name>A0A480B2A7_9BURK</name>
<dbReference type="GO" id="GO:0003677">
    <property type="term" value="F:DNA binding"/>
    <property type="evidence" value="ECO:0007669"/>
    <property type="project" value="InterPro"/>
</dbReference>
<protein>
    <recommendedName>
        <fullName evidence="3">HTH cro/C1-type domain-containing protein</fullName>
    </recommendedName>
</protein>
<dbReference type="InterPro" id="IPR010982">
    <property type="entry name" value="Lambda_DNA-bd_dom_sf"/>
</dbReference>
<organism evidence="1 2">
    <name type="scientific">Pseudaquabacterium pictum</name>
    <dbReference type="NCBI Taxonomy" id="2315236"/>
    <lineage>
        <taxon>Bacteria</taxon>
        <taxon>Pseudomonadati</taxon>
        <taxon>Pseudomonadota</taxon>
        <taxon>Betaproteobacteria</taxon>
        <taxon>Burkholderiales</taxon>
        <taxon>Sphaerotilaceae</taxon>
        <taxon>Pseudaquabacterium</taxon>
    </lineage>
</organism>
<dbReference type="Proteomes" id="UP000301751">
    <property type="component" value="Unassembled WGS sequence"/>
</dbReference>
<evidence type="ECO:0000313" key="1">
    <source>
        <dbReference type="EMBL" id="GCL65148.1"/>
    </source>
</evidence>
<dbReference type="Gene3D" id="1.10.260.40">
    <property type="entry name" value="lambda repressor-like DNA-binding domains"/>
    <property type="match status" value="1"/>
</dbReference>